<comment type="similarity">
    <text evidence="1">Belongs to the universal stress protein A family.</text>
</comment>
<evidence type="ECO:0000259" key="2">
    <source>
        <dbReference type="Pfam" id="PF00582"/>
    </source>
</evidence>
<evidence type="ECO:0000313" key="4">
    <source>
        <dbReference type="Proteomes" id="UP001319180"/>
    </source>
</evidence>
<dbReference type="Gene3D" id="3.40.50.12370">
    <property type="match status" value="1"/>
</dbReference>
<dbReference type="Pfam" id="PF00582">
    <property type="entry name" value="Usp"/>
    <property type="match status" value="1"/>
</dbReference>
<dbReference type="PRINTS" id="PR01438">
    <property type="entry name" value="UNVRSLSTRESS"/>
</dbReference>
<gene>
    <name evidence="3" type="ORF">KK078_07880</name>
</gene>
<dbReference type="SUPFAM" id="SSF52402">
    <property type="entry name" value="Adenine nucleotide alpha hydrolases-like"/>
    <property type="match status" value="2"/>
</dbReference>
<feature type="domain" description="UspA" evidence="2">
    <location>
        <begin position="1"/>
        <end position="137"/>
    </location>
</feature>
<accession>A0AAP2GHY0</accession>
<dbReference type="EMBL" id="JAHESC010000008">
    <property type="protein sequence ID" value="MBT1686468.1"/>
    <property type="molecule type" value="Genomic_DNA"/>
</dbReference>
<dbReference type="AlphaFoldDB" id="A0AAP2GHY0"/>
<name>A0AAP2GHY0_9BACT</name>
<dbReference type="Proteomes" id="UP001319180">
    <property type="component" value="Unassembled WGS sequence"/>
</dbReference>
<proteinExistence type="inferred from homology"/>
<evidence type="ECO:0000313" key="3">
    <source>
        <dbReference type="EMBL" id="MBT1686468.1"/>
    </source>
</evidence>
<dbReference type="RefSeq" id="WP_254089705.1">
    <property type="nucleotide sequence ID" value="NZ_JAHESC010000008.1"/>
</dbReference>
<dbReference type="PANTHER" id="PTHR46268:SF6">
    <property type="entry name" value="UNIVERSAL STRESS PROTEIN UP12"/>
    <property type="match status" value="1"/>
</dbReference>
<comment type="caution">
    <text evidence="3">The sequence shown here is derived from an EMBL/GenBank/DDBJ whole genome shotgun (WGS) entry which is preliminary data.</text>
</comment>
<keyword evidence="4" id="KW-1185">Reference proteome</keyword>
<protein>
    <submittedName>
        <fullName evidence="3">Universal stress protein</fullName>
    </submittedName>
</protein>
<dbReference type="PANTHER" id="PTHR46268">
    <property type="entry name" value="STRESS RESPONSE PROTEIN NHAX"/>
    <property type="match status" value="1"/>
</dbReference>
<evidence type="ECO:0000256" key="1">
    <source>
        <dbReference type="ARBA" id="ARBA00008791"/>
    </source>
</evidence>
<reference evidence="3 4" key="1">
    <citation type="submission" date="2021-05" db="EMBL/GenBank/DDBJ databases">
        <title>A Polyphasic approach of four new species of the genus Ohtaekwangia: Ohtaekwangia histidinii sp. nov., Ohtaekwangia cretensis sp. nov., Ohtaekwangia indiensis sp. nov., Ohtaekwangia reichenbachii sp. nov. from diverse environment.</title>
        <authorList>
            <person name="Octaviana S."/>
        </authorList>
    </citation>
    <scope>NUCLEOTIDE SEQUENCE [LARGE SCALE GENOMIC DNA]</scope>
    <source>
        <strain evidence="3 4">PWU37</strain>
    </source>
</reference>
<dbReference type="InterPro" id="IPR006016">
    <property type="entry name" value="UspA"/>
</dbReference>
<organism evidence="3 4">
    <name type="scientific">Dawidia soli</name>
    <dbReference type="NCBI Taxonomy" id="2782352"/>
    <lineage>
        <taxon>Bacteria</taxon>
        <taxon>Pseudomonadati</taxon>
        <taxon>Bacteroidota</taxon>
        <taxon>Cytophagia</taxon>
        <taxon>Cytophagales</taxon>
        <taxon>Chryseotaleaceae</taxon>
        <taxon>Dawidia</taxon>
    </lineage>
</organism>
<sequence length="273" mass="30733">MKTILCPTDFSDASNNAIAYAAKLAQKFEASLTLLQVQSAFELSPAEMIRGRETSTTRTWHALEAQSREVTRAFKISCYAEATSAPEKLSAAIHDQAERFDLIVMGSNGPDDLYQLLFGSNTYNAILKSNKPVIVVPAGLGYSAIRSMVYAFDYLRNRTLPLTHLVPLVQKLSCRLTVLQVMEDAYSQDAEEELKELQYIIDTYHHRDLKEIKYDTVRDADIAQAINRYMLKNMPDALALCSEHHSLAGRIFHKSVIKQITAICNYPVIIFPH</sequence>
<dbReference type="InterPro" id="IPR006015">
    <property type="entry name" value="Universal_stress_UspA"/>
</dbReference>
<dbReference type="CDD" id="cd00293">
    <property type="entry name" value="USP-like"/>
    <property type="match status" value="1"/>
</dbReference>